<protein>
    <submittedName>
        <fullName evidence="1">Uncharacterized protein</fullName>
    </submittedName>
</protein>
<evidence type="ECO:0000313" key="2">
    <source>
        <dbReference type="Proteomes" id="UP001349343"/>
    </source>
</evidence>
<sequence>MKLSDIEIAHSTQLKPIGLIAGKLLGERSLI</sequence>
<proteinExistence type="predicted"/>
<dbReference type="Proteomes" id="UP001349343">
    <property type="component" value="Segment"/>
</dbReference>
<organism evidence="1 2">
    <name type="scientific">phage Lak_Megaphage_RVC_JS4_GC31</name>
    <dbReference type="NCBI Taxonomy" id="3109228"/>
    <lineage>
        <taxon>Viruses</taxon>
        <taxon>Duplodnaviria</taxon>
        <taxon>Heunggongvirae</taxon>
        <taxon>Uroviricota</taxon>
        <taxon>Caudoviricetes</taxon>
        <taxon>Caudoviricetes code 15 clade</taxon>
    </lineage>
</organism>
<dbReference type="EMBL" id="OR769222">
    <property type="protein sequence ID" value="WQJ52842.1"/>
    <property type="molecule type" value="Genomic_DNA"/>
</dbReference>
<accession>A0ABZ0Z3P1</accession>
<keyword evidence="2" id="KW-1185">Reference proteome</keyword>
<name>A0ABZ0Z3P1_9CAUD</name>
<reference evidence="1 2" key="1">
    <citation type="submission" date="2023-11" db="EMBL/GenBank/DDBJ databases">
        <authorList>
            <person name="Cook R."/>
            <person name="Crisci M."/>
            <person name="Pye H."/>
            <person name="Adriaenssens E."/>
            <person name="Santini J."/>
        </authorList>
    </citation>
    <scope>NUCLEOTIDE SEQUENCE [LARGE SCALE GENOMIC DNA]</scope>
    <source>
        <strain evidence="1">Lak_Megaphage_RVC_JS4_GC31</strain>
    </source>
</reference>
<evidence type="ECO:0000313" key="1">
    <source>
        <dbReference type="EMBL" id="WQJ52842.1"/>
    </source>
</evidence>